<dbReference type="InParanoid" id="A0A165D4F5"/>
<feature type="compositionally biased region" description="Basic residues" evidence="1">
    <location>
        <begin position="76"/>
        <end position="89"/>
    </location>
</feature>
<feature type="compositionally biased region" description="Pro residues" evidence="1">
    <location>
        <begin position="213"/>
        <end position="230"/>
    </location>
</feature>
<feature type="region of interest" description="Disordered" evidence="1">
    <location>
        <begin position="444"/>
        <end position="472"/>
    </location>
</feature>
<dbReference type="OrthoDB" id="3331989at2759"/>
<feature type="region of interest" description="Disordered" evidence="1">
    <location>
        <begin position="361"/>
        <end position="430"/>
    </location>
</feature>
<feature type="region of interest" description="Disordered" evidence="1">
    <location>
        <begin position="486"/>
        <end position="567"/>
    </location>
</feature>
<feature type="compositionally biased region" description="Low complexity" evidence="1">
    <location>
        <begin position="538"/>
        <end position="549"/>
    </location>
</feature>
<feature type="compositionally biased region" description="Polar residues" evidence="1">
    <location>
        <begin position="201"/>
        <end position="210"/>
    </location>
</feature>
<feature type="compositionally biased region" description="Basic and acidic residues" evidence="1">
    <location>
        <begin position="1178"/>
        <end position="1191"/>
    </location>
</feature>
<feature type="compositionally biased region" description="Polar residues" evidence="1">
    <location>
        <begin position="840"/>
        <end position="849"/>
    </location>
</feature>
<feature type="region of interest" description="Disordered" evidence="1">
    <location>
        <begin position="187"/>
        <end position="273"/>
    </location>
</feature>
<feature type="compositionally biased region" description="Low complexity" evidence="1">
    <location>
        <begin position="62"/>
        <end position="73"/>
    </location>
</feature>
<feature type="compositionally biased region" description="Low complexity" evidence="1">
    <location>
        <begin position="1233"/>
        <end position="1245"/>
    </location>
</feature>
<feature type="compositionally biased region" description="Basic and acidic residues" evidence="1">
    <location>
        <begin position="247"/>
        <end position="263"/>
    </location>
</feature>
<feature type="compositionally biased region" description="Polar residues" evidence="1">
    <location>
        <begin position="501"/>
        <end position="537"/>
    </location>
</feature>
<feature type="compositionally biased region" description="Low complexity" evidence="1">
    <location>
        <begin position="1155"/>
        <end position="1166"/>
    </location>
</feature>
<feature type="region of interest" description="Disordered" evidence="1">
    <location>
        <begin position="49"/>
        <end position="130"/>
    </location>
</feature>
<feature type="compositionally biased region" description="Polar residues" evidence="1">
    <location>
        <begin position="294"/>
        <end position="309"/>
    </location>
</feature>
<feature type="compositionally biased region" description="Polar residues" evidence="1">
    <location>
        <begin position="551"/>
        <end position="565"/>
    </location>
</feature>
<evidence type="ECO:0000313" key="2">
    <source>
        <dbReference type="EMBL" id="KZV83765.1"/>
    </source>
</evidence>
<feature type="compositionally biased region" description="Low complexity" evidence="1">
    <location>
        <begin position="642"/>
        <end position="651"/>
    </location>
</feature>
<gene>
    <name evidence="2" type="ORF">EXIGLDRAFT_777257</name>
</gene>
<feature type="compositionally biased region" description="Polar residues" evidence="1">
    <location>
        <begin position="620"/>
        <end position="633"/>
    </location>
</feature>
<feature type="compositionally biased region" description="Low complexity" evidence="1">
    <location>
        <begin position="234"/>
        <end position="246"/>
    </location>
</feature>
<feature type="region of interest" description="Disordered" evidence="1">
    <location>
        <begin position="789"/>
        <end position="861"/>
    </location>
</feature>
<feature type="region of interest" description="Disordered" evidence="1">
    <location>
        <begin position="1"/>
        <end position="35"/>
    </location>
</feature>
<feature type="region of interest" description="Disordered" evidence="1">
    <location>
        <begin position="940"/>
        <end position="1022"/>
    </location>
</feature>
<dbReference type="EMBL" id="KV426256">
    <property type="protein sequence ID" value="KZV83765.1"/>
    <property type="molecule type" value="Genomic_DNA"/>
</dbReference>
<feature type="compositionally biased region" description="Polar residues" evidence="1">
    <location>
        <begin position="940"/>
        <end position="969"/>
    </location>
</feature>
<feature type="compositionally biased region" description="Polar residues" evidence="1">
    <location>
        <begin position="382"/>
        <end position="424"/>
    </location>
</feature>
<feature type="compositionally biased region" description="Basic and acidic residues" evidence="1">
    <location>
        <begin position="713"/>
        <end position="725"/>
    </location>
</feature>
<feature type="compositionally biased region" description="Low complexity" evidence="1">
    <location>
        <begin position="104"/>
        <end position="130"/>
    </location>
</feature>
<evidence type="ECO:0000313" key="3">
    <source>
        <dbReference type="Proteomes" id="UP000077266"/>
    </source>
</evidence>
<protein>
    <submittedName>
        <fullName evidence="2">Uncharacterized protein</fullName>
    </submittedName>
</protein>
<feature type="region of interest" description="Disordered" evidence="1">
    <location>
        <begin position="289"/>
        <end position="324"/>
    </location>
</feature>
<evidence type="ECO:0000256" key="1">
    <source>
        <dbReference type="SAM" id="MobiDB-lite"/>
    </source>
</evidence>
<accession>A0A165D4F5</accession>
<keyword evidence="3" id="KW-1185">Reference proteome</keyword>
<name>A0A165D4F5_EXIGL</name>
<sequence length="1296" mass="136768">MSHAPPPQQRPYQRLRANSMPSRSTSPLPHRALSPLPLTSALARVMNPAASPWVPDPRSPMSTAAAVTRVVSVKPSRSRTKPGHSRSKSQHTGFSRPLSPEPVLPSLKRSFSLRSSSSSRPFSPEPLNITLTDGVTTTVLTTSLFQVLDLLHNGGDDDDTSYIKPLHMSTLSAYSIATMPTPTPSLFPLPPTSVPRVPHLNTPSQRQLNTPSPALPPTPLSPPAPTPPPKTNSVLRLAQRVQAARQQAEDDREKENEGRDRHMSTSTMARPISTLTLGFNARLESTADARPDSTLLSPLSTRPDSTLLSPLSARPESTTLSSEEGSLISGFEIVEIVHEPAPVSGTLSSRSREIALASGMDDVDANAPSVPRGQHAQGGLGRSNSTSRVQTQGHVRQRSATMTRTEQPGQPSFYYSASASTSDLPSTRPAVVPAAASRVYARPPQDTAPAQVGLPSHPAQHVRGGSTSHARKMSITPATAQTVLVGHGRQPSQTHDRRPSAAQTSSSAQERSAQQTAAPPSSFGSSQQHHQRNGSLQPTSAVAPAAPSSFRFDQQRPSMARSQSDQQLRQRALLGALGPAAGNGSTPVSAPSPPAPVIQVKASTLTKAERAALAPPPVTVTRSAPTTPPTGNMLNVPPPSATPKSAPSTPAKLTIKASSSTLNTLAAPKSAVEPRSVSGYFDSGSDDEEDALDALKREMMEWRIGVASAWSDGKNDDGQPRESVKLRGKGVPDTPMDLVFATDTEGAKKQRAKLTKKRSQLGMKQVCTSCGNVLDSGECILAHAGYASEASGRPSVGGSSSLVRRASDRKPSHVRTESNASSAGASRTVPRRNTLHQRTDSSSTVSMAQALTHGHSHDRRDSLAKLNSALFAAPAVPSKDMQAQFTGNRAVAQHERTMSSMSSMSTMSAASSFFSSDPKEVILTSGRSFASALDRITGGSSLKHAQSTERFPTAPSSAASSLRHATSTDRLPIGPSPLHHATSTERFPGSQSAVPAPIRQTPTDRFAPPLPPPTLRTMPSTERFATPERFAAFRNQYAAGSDSTHNGARYAPASDFSHTTSVYHASSEQSHTSTVVAYASASAESSSSSFPPTPADADWEYAFSSRPNRTPPQPQPQVQAPTQTQPSTPSSQPRTPPSRQRSQDPMNRGPALGKATISSTPTASTADLPSAGVPEADYEPRSASRWSEDSTRQVPPRVPSKQASRTNLVRAPSIVSPGADSSDSAMPYTPVESNNNSSSSKSGGFAGALAKRLRLKSLPSSKPKGSGSGGFGLARLGTLVVKNKGSTQEMRSGWVA</sequence>
<reference evidence="2 3" key="1">
    <citation type="journal article" date="2016" name="Mol. Biol. Evol.">
        <title>Comparative Genomics of Early-Diverging Mushroom-Forming Fungi Provides Insights into the Origins of Lignocellulose Decay Capabilities.</title>
        <authorList>
            <person name="Nagy L.G."/>
            <person name="Riley R."/>
            <person name="Tritt A."/>
            <person name="Adam C."/>
            <person name="Daum C."/>
            <person name="Floudas D."/>
            <person name="Sun H."/>
            <person name="Yadav J.S."/>
            <person name="Pangilinan J."/>
            <person name="Larsson K.H."/>
            <person name="Matsuura K."/>
            <person name="Barry K."/>
            <person name="Labutti K."/>
            <person name="Kuo R."/>
            <person name="Ohm R.A."/>
            <person name="Bhattacharya S.S."/>
            <person name="Shirouzu T."/>
            <person name="Yoshinaga Y."/>
            <person name="Martin F.M."/>
            <person name="Grigoriev I.V."/>
            <person name="Hibbett D.S."/>
        </authorList>
    </citation>
    <scope>NUCLEOTIDE SEQUENCE [LARGE SCALE GENOMIC DNA]</scope>
    <source>
        <strain evidence="2 3">HHB12029</strain>
    </source>
</reference>
<proteinExistence type="predicted"/>
<organism evidence="2 3">
    <name type="scientific">Exidia glandulosa HHB12029</name>
    <dbReference type="NCBI Taxonomy" id="1314781"/>
    <lineage>
        <taxon>Eukaryota</taxon>
        <taxon>Fungi</taxon>
        <taxon>Dikarya</taxon>
        <taxon>Basidiomycota</taxon>
        <taxon>Agaricomycotina</taxon>
        <taxon>Agaricomycetes</taxon>
        <taxon>Auriculariales</taxon>
        <taxon>Exidiaceae</taxon>
        <taxon>Exidia</taxon>
    </lineage>
</organism>
<dbReference type="Proteomes" id="UP000077266">
    <property type="component" value="Unassembled WGS sequence"/>
</dbReference>
<feature type="region of interest" description="Disordered" evidence="1">
    <location>
        <begin position="610"/>
        <end position="651"/>
    </location>
</feature>
<feature type="compositionally biased region" description="Polar residues" evidence="1">
    <location>
        <begin position="264"/>
        <end position="273"/>
    </location>
</feature>
<feature type="compositionally biased region" description="Basic and acidic residues" evidence="1">
    <location>
        <begin position="805"/>
        <end position="816"/>
    </location>
</feature>
<feature type="compositionally biased region" description="Low complexity" evidence="1">
    <location>
        <begin position="1116"/>
        <end position="1140"/>
    </location>
</feature>
<feature type="region of interest" description="Disordered" evidence="1">
    <location>
        <begin position="710"/>
        <end position="736"/>
    </location>
</feature>
<feature type="region of interest" description="Disordered" evidence="1">
    <location>
        <begin position="1083"/>
        <end position="1245"/>
    </location>
</feature>